<protein>
    <submittedName>
        <fullName evidence="1">Uncharacterized protein</fullName>
    </submittedName>
</protein>
<sequence>MKRTRTKRNAKKKKTTASTANCGAATIGGTYVGAADGGSWMRVPLAEWGRKREGWLVYLFQARLERVARTPIAAIHARRTM</sequence>
<dbReference type="EMBL" id="JBJJXI010000023">
    <property type="protein sequence ID" value="KAL3404672.1"/>
    <property type="molecule type" value="Genomic_DNA"/>
</dbReference>
<keyword evidence="2" id="KW-1185">Reference proteome</keyword>
<accession>A0ABD2XHI9</accession>
<dbReference type="Proteomes" id="UP001627154">
    <property type="component" value="Unassembled WGS sequence"/>
</dbReference>
<proteinExistence type="predicted"/>
<evidence type="ECO:0000313" key="2">
    <source>
        <dbReference type="Proteomes" id="UP001627154"/>
    </source>
</evidence>
<comment type="caution">
    <text evidence="1">The sequence shown here is derived from an EMBL/GenBank/DDBJ whole genome shotgun (WGS) entry which is preliminary data.</text>
</comment>
<gene>
    <name evidence="1" type="ORF">TKK_002720</name>
</gene>
<dbReference type="AlphaFoldDB" id="A0ABD2XHI9"/>
<reference evidence="1 2" key="1">
    <citation type="journal article" date="2024" name="bioRxiv">
        <title>A reference genome for Trichogramma kaykai: A tiny desert-dwelling parasitoid wasp with competing sex-ratio distorters.</title>
        <authorList>
            <person name="Culotta J."/>
            <person name="Lindsey A.R."/>
        </authorList>
    </citation>
    <scope>NUCLEOTIDE SEQUENCE [LARGE SCALE GENOMIC DNA]</scope>
    <source>
        <strain evidence="1 2">KSX58</strain>
    </source>
</reference>
<evidence type="ECO:0000313" key="1">
    <source>
        <dbReference type="EMBL" id="KAL3404672.1"/>
    </source>
</evidence>
<organism evidence="1 2">
    <name type="scientific">Trichogramma kaykai</name>
    <dbReference type="NCBI Taxonomy" id="54128"/>
    <lineage>
        <taxon>Eukaryota</taxon>
        <taxon>Metazoa</taxon>
        <taxon>Ecdysozoa</taxon>
        <taxon>Arthropoda</taxon>
        <taxon>Hexapoda</taxon>
        <taxon>Insecta</taxon>
        <taxon>Pterygota</taxon>
        <taxon>Neoptera</taxon>
        <taxon>Endopterygota</taxon>
        <taxon>Hymenoptera</taxon>
        <taxon>Apocrita</taxon>
        <taxon>Proctotrupomorpha</taxon>
        <taxon>Chalcidoidea</taxon>
        <taxon>Trichogrammatidae</taxon>
        <taxon>Trichogramma</taxon>
    </lineage>
</organism>
<name>A0ABD2XHI9_9HYME</name>